<keyword evidence="4" id="KW-1185">Reference proteome</keyword>
<comment type="caution">
    <text evidence="3">The sequence shown here is derived from an EMBL/GenBank/DDBJ whole genome shotgun (WGS) entry which is preliminary data.</text>
</comment>
<dbReference type="PROSITE" id="PS51904">
    <property type="entry name" value="GLYCOSYL_HYDROL_F25_2"/>
    <property type="match status" value="1"/>
</dbReference>
<dbReference type="PANTHER" id="PTHR34135">
    <property type="entry name" value="LYSOZYME"/>
    <property type="match status" value="1"/>
</dbReference>
<dbReference type="PANTHER" id="PTHR34135:SF2">
    <property type="entry name" value="LYSOZYME"/>
    <property type="match status" value="1"/>
</dbReference>
<dbReference type="PATRIC" id="fig|1423735.3.peg.1621"/>
<protein>
    <submittedName>
        <fullName evidence="3">Lyzozyme M1</fullName>
    </submittedName>
</protein>
<sequence length="247" mass="27966">MADLSSHNPDSLSFFRQLSDVGVKAVIIKLTEGSNPGTAYANPKAAKQIKNAKSVGMKVHAYHFARFRNNADAVLEADWFLKNVKKQGLRDNSAMVVDVESKEIPNDATVPVNAFLKQVQKHGYPNVDVYSSASWYWERRLDQYQLIPNNFWIANYGVSKPGVNNTGTWQFTNNYMGMKVDMSYDFFNFYTGECRKKPSSAQYHIVLPGESWWGIAHKYGLNMNHLAELNGATIKAVIHPGDRLRIR</sequence>
<dbReference type="InterPro" id="IPR018392">
    <property type="entry name" value="LysM"/>
</dbReference>
<reference evidence="3 4" key="1">
    <citation type="journal article" date="2015" name="Genome Announc.">
        <title>Expanding the biotechnology potential of lactobacilli through comparative genomics of 213 strains and associated genera.</title>
        <authorList>
            <person name="Sun Z."/>
            <person name="Harris H.M."/>
            <person name="McCann A."/>
            <person name="Guo C."/>
            <person name="Argimon S."/>
            <person name="Zhang W."/>
            <person name="Yang X."/>
            <person name="Jeffery I.B."/>
            <person name="Cooney J.C."/>
            <person name="Kagawa T.F."/>
            <person name="Liu W."/>
            <person name="Song Y."/>
            <person name="Salvetti E."/>
            <person name="Wrobel A."/>
            <person name="Rasinkangas P."/>
            <person name="Parkhill J."/>
            <person name="Rea M.C."/>
            <person name="O'Sullivan O."/>
            <person name="Ritari J."/>
            <person name="Douillard F.P."/>
            <person name="Paul Ross R."/>
            <person name="Yang R."/>
            <person name="Briner A.E."/>
            <person name="Felis G.E."/>
            <person name="de Vos W.M."/>
            <person name="Barrangou R."/>
            <person name="Klaenhammer T.R."/>
            <person name="Caufield P.W."/>
            <person name="Cui Y."/>
            <person name="Zhang H."/>
            <person name="O'Toole P.W."/>
        </authorList>
    </citation>
    <scope>NUCLEOTIDE SEQUENCE [LARGE SCALE GENOMIC DNA]</scope>
    <source>
        <strain evidence="3 4">DSM 17758</strain>
    </source>
</reference>
<gene>
    <name evidence="3" type="ORF">FC15_GL001565</name>
</gene>
<dbReference type="AlphaFoldDB" id="A0A0R1W5L9"/>
<accession>A0A0R1W5L9</accession>
<dbReference type="GO" id="GO:0016052">
    <property type="term" value="P:carbohydrate catabolic process"/>
    <property type="evidence" value="ECO:0007669"/>
    <property type="project" value="TreeGrafter"/>
</dbReference>
<dbReference type="CDD" id="cd00118">
    <property type="entry name" value="LysM"/>
    <property type="match status" value="1"/>
</dbReference>
<dbReference type="Gene3D" id="3.20.20.80">
    <property type="entry name" value="Glycosidases"/>
    <property type="match status" value="1"/>
</dbReference>
<evidence type="ECO:0000256" key="1">
    <source>
        <dbReference type="ARBA" id="ARBA00010646"/>
    </source>
</evidence>
<dbReference type="InterPro" id="IPR036779">
    <property type="entry name" value="LysM_dom_sf"/>
</dbReference>
<dbReference type="InterPro" id="IPR002053">
    <property type="entry name" value="Glyco_hydro_25"/>
</dbReference>
<dbReference type="GO" id="GO:0009253">
    <property type="term" value="P:peptidoglycan catabolic process"/>
    <property type="evidence" value="ECO:0007669"/>
    <property type="project" value="InterPro"/>
</dbReference>
<proteinExistence type="inferred from homology"/>
<organism evidence="3 4">
    <name type="scientific">Lapidilactobacillus concavus DSM 17758</name>
    <dbReference type="NCBI Taxonomy" id="1423735"/>
    <lineage>
        <taxon>Bacteria</taxon>
        <taxon>Bacillati</taxon>
        <taxon>Bacillota</taxon>
        <taxon>Bacilli</taxon>
        <taxon>Lactobacillales</taxon>
        <taxon>Lactobacillaceae</taxon>
        <taxon>Lapidilactobacillus</taxon>
    </lineage>
</organism>
<dbReference type="Gene3D" id="3.10.350.10">
    <property type="entry name" value="LysM domain"/>
    <property type="match status" value="1"/>
</dbReference>
<dbReference type="InterPro" id="IPR017853">
    <property type="entry name" value="GH"/>
</dbReference>
<dbReference type="Proteomes" id="UP000051315">
    <property type="component" value="Unassembled WGS sequence"/>
</dbReference>
<evidence type="ECO:0000259" key="2">
    <source>
        <dbReference type="PROSITE" id="PS51782"/>
    </source>
</evidence>
<dbReference type="PROSITE" id="PS51782">
    <property type="entry name" value="LYSM"/>
    <property type="match status" value="1"/>
</dbReference>
<dbReference type="Pfam" id="PF01476">
    <property type="entry name" value="LysM"/>
    <property type="match status" value="1"/>
</dbReference>
<comment type="similarity">
    <text evidence="1">Belongs to the glycosyl hydrolase 25 family.</text>
</comment>
<evidence type="ECO:0000313" key="4">
    <source>
        <dbReference type="Proteomes" id="UP000051315"/>
    </source>
</evidence>
<dbReference type="GO" id="GO:0003796">
    <property type="term" value="F:lysozyme activity"/>
    <property type="evidence" value="ECO:0007669"/>
    <property type="project" value="InterPro"/>
</dbReference>
<dbReference type="SUPFAM" id="SSF51445">
    <property type="entry name" value="(Trans)glycosidases"/>
    <property type="match status" value="1"/>
</dbReference>
<dbReference type="OrthoDB" id="2327954at2"/>
<dbReference type="SUPFAM" id="SSF54106">
    <property type="entry name" value="LysM domain"/>
    <property type="match status" value="1"/>
</dbReference>
<dbReference type="EMBL" id="AZFX01000043">
    <property type="protein sequence ID" value="KRM09884.1"/>
    <property type="molecule type" value="Genomic_DNA"/>
</dbReference>
<dbReference type="Pfam" id="PF01183">
    <property type="entry name" value="Glyco_hydro_25"/>
    <property type="match status" value="1"/>
</dbReference>
<feature type="domain" description="LysM" evidence="2">
    <location>
        <begin position="202"/>
        <end position="246"/>
    </location>
</feature>
<evidence type="ECO:0000313" key="3">
    <source>
        <dbReference type="EMBL" id="KRM09884.1"/>
    </source>
</evidence>
<dbReference type="SMART" id="SM00257">
    <property type="entry name" value="LysM"/>
    <property type="match status" value="1"/>
</dbReference>
<dbReference type="STRING" id="1423735.FC15_GL001565"/>
<name>A0A0R1W5L9_9LACO</name>
<dbReference type="GO" id="GO:0016998">
    <property type="term" value="P:cell wall macromolecule catabolic process"/>
    <property type="evidence" value="ECO:0007669"/>
    <property type="project" value="InterPro"/>
</dbReference>